<dbReference type="HOGENOM" id="CLU_000022_23_7_9"/>
<dbReference type="eggNOG" id="COG0318">
    <property type="taxonomic scope" value="Bacteria"/>
</dbReference>
<evidence type="ECO:0000313" key="4">
    <source>
        <dbReference type="Proteomes" id="UP000002300"/>
    </source>
</evidence>
<dbReference type="PANTHER" id="PTHR22754">
    <property type="entry name" value="DISCO-INTERACTING PROTEIN 2 DIP2 -RELATED"/>
    <property type="match status" value="1"/>
</dbReference>
<evidence type="ECO:0000313" key="3">
    <source>
        <dbReference type="EMBL" id="ABS22122.1"/>
    </source>
</evidence>
<dbReference type="Pfam" id="PF00501">
    <property type="entry name" value="AMP-binding"/>
    <property type="match status" value="1"/>
</dbReference>
<dbReference type="STRING" id="315749.Bcer98_1828"/>
<dbReference type="Gene3D" id="3.40.50.12780">
    <property type="entry name" value="N-terminal domain of ligase-like"/>
    <property type="match status" value="1"/>
</dbReference>
<organism evidence="3 4">
    <name type="scientific">Bacillus cytotoxicus (strain DSM 22905 / CIP 110041 / 391-98 / NVH 391-98)</name>
    <dbReference type="NCBI Taxonomy" id="315749"/>
    <lineage>
        <taxon>Bacteria</taxon>
        <taxon>Bacillati</taxon>
        <taxon>Bacillota</taxon>
        <taxon>Bacilli</taxon>
        <taxon>Bacillales</taxon>
        <taxon>Bacillaceae</taxon>
        <taxon>Bacillus</taxon>
        <taxon>Bacillus cereus group</taxon>
    </lineage>
</organism>
<gene>
    <name evidence="3" type="ordered locus">Bcer98_1828</name>
</gene>
<dbReference type="InterPro" id="IPR042099">
    <property type="entry name" value="ANL_N_sf"/>
</dbReference>
<keyword evidence="3" id="KW-0436">Ligase</keyword>
<protein>
    <submittedName>
        <fullName evidence="3">AMP-dependent synthetase and ligase</fullName>
    </submittedName>
</protein>
<dbReference type="GeneID" id="33897147"/>
<dbReference type="AlphaFoldDB" id="A7GPR4"/>
<dbReference type="SUPFAM" id="SSF56801">
    <property type="entry name" value="Acetyl-CoA synthetase-like"/>
    <property type="match status" value="1"/>
</dbReference>
<dbReference type="EMBL" id="CP000764">
    <property type="protein sequence ID" value="ABS22122.1"/>
    <property type="molecule type" value="Genomic_DNA"/>
</dbReference>
<dbReference type="GO" id="GO:0005886">
    <property type="term" value="C:plasma membrane"/>
    <property type="evidence" value="ECO:0007669"/>
    <property type="project" value="TreeGrafter"/>
</dbReference>
<feature type="domain" description="AMP-dependent synthetase/ligase" evidence="2">
    <location>
        <begin position="37"/>
        <end position="427"/>
    </location>
</feature>
<dbReference type="GO" id="GO:0006633">
    <property type="term" value="P:fatty acid biosynthetic process"/>
    <property type="evidence" value="ECO:0007669"/>
    <property type="project" value="TreeGrafter"/>
</dbReference>
<name>A7GPR4_BACCN</name>
<proteinExistence type="inferred from homology"/>
<dbReference type="InterPro" id="IPR000873">
    <property type="entry name" value="AMP-dep_synth/lig_dom"/>
</dbReference>
<sequence>MIDTKFKSIIEVMESYIERNLIQTGQSFFNSKDKTFDYISYTDLSSQAFSIGAKLIDRGVEQRNLCMIVCSSPKYQVLYFYACLSINAIPLIIPSPKVLSGNDSLLKKIRYWANNKFSSRTFILVEEANVFEIIASQYSPLKVIKCEEMEYSNLRKERPINHTPSANDIAYFQMTSASTGDGKAVAISHGNIIDNINGIHNAVKCKQSEKVCSWLPLYHDMGLVGAELFSFYHGFDLFLMSPYEFLRKPIRWLETISNNKCTLSPSPNFGFEYASRYINLNRVEDLDLSSWKAGLNGAEPIRSKTLSEFYVKFKRYGFEPNAILPVYGLAEATLAVTFSKVGEKPMYVIVEKGSVKLGTNIVIKSSGVFDPLNPPNINPKSEILSFSVGTAIQGLKVQIIDELQNINNEELMCGEISILGNSIAIGYITAEKKDIESFEKKINTGDLGFIYQGNLYVLERIKNLIIRNGENYLSSDLENYLSTILGLPEANIAVFEEDLFNAESNIIALIEIKPTHDIESICEILQNNEVIDLPINRLILSHKTKIPKTTSGKKRHFLCRELLNNEKIDVVQEIIL</sequence>
<accession>A7GPR4</accession>
<dbReference type="InterPro" id="IPR045851">
    <property type="entry name" value="AMP-bd_C_sf"/>
</dbReference>
<dbReference type="RefSeq" id="WP_012094312.1">
    <property type="nucleotide sequence ID" value="NC_009674.1"/>
</dbReference>
<evidence type="ECO:0000259" key="2">
    <source>
        <dbReference type="Pfam" id="PF00501"/>
    </source>
</evidence>
<dbReference type="Gene3D" id="3.30.300.30">
    <property type="match status" value="1"/>
</dbReference>
<reference evidence="3 4" key="1">
    <citation type="journal article" date="2008" name="Chem. Biol. Interact.">
        <title>Extending the Bacillus cereus group genomics to putative food-borne pathogens of different toxicity.</title>
        <authorList>
            <person name="Lapidus A."/>
            <person name="Goltsman E."/>
            <person name="Auger S."/>
            <person name="Galleron N."/>
            <person name="Segurens B."/>
            <person name="Dossat C."/>
            <person name="Land M.L."/>
            <person name="Broussolle V."/>
            <person name="Brillard J."/>
            <person name="Guinebretiere M.H."/>
            <person name="Sanchis V."/>
            <person name="Nguen-The C."/>
            <person name="Lereclus D."/>
            <person name="Richardson P."/>
            <person name="Wincker P."/>
            <person name="Weissenbach J."/>
            <person name="Ehrlich S.D."/>
            <person name="Sorokin A."/>
        </authorList>
    </citation>
    <scope>NUCLEOTIDE SEQUENCE [LARGE SCALE GENOMIC DNA]</scope>
    <source>
        <strain evidence="4">DSM 22905 / CIP 110041 / 391-98 / NVH 391-98</strain>
    </source>
</reference>
<dbReference type="GO" id="GO:0016874">
    <property type="term" value="F:ligase activity"/>
    <property type="evidence" value="ECO:0007669"/>
    <property type="project" value="UniProtKB-KW"/>
</dbReference>
<comment type="similarity">
    <text evidence="1">Belongs to the ATP-dependent AMP-binding enzyme family.</text>
</comment>
<evidence type="ECO:0000256" key="1">
    <source>
        <dbReference type="ARBA" id="ARBA00006432"/>
    </source>
</evidence>
<dbReference type="PANTHER" id="PTHR22754:SF32">
    <property type="entry name" value="DISCO-INTERACTING PROTEIN 2"/>
    <property type="match status" value="1"/>
</dbReference>
<dbReference type="Proteomes" id="UP000002300">
    <property type="component" value="Chromosome"/>
</dbReference>
<keyword evidence="4" id="KW-1185">Reference proteome</keyword>
<dbReference type="GO" id="GO:0070566">
    <property type="term" value="F:adenylyltransferase activity"/>
    <property type="evidence" value="ECO:0007669"/>
    <property type="project" value="TreeGrafter"/>
</dbReference>
<dbReference type="OrthoDB" id="9765680at2"/>
<dbReference type="KEGG" id="bcy:Bcer98_1828"/>